<dbReference type="AlphaFoldDB" id="A0A1W1V8L1"/>
<keyword evidence="1" id="KW-0472">Membrane</keyword>
<sequence length="252" mass="27778">MTEFLKSLLSSLGSIGRSIGFQTMNVIGTFLLVIMTLILIGEMFNYQVVLTPWPRLVKRQRRWNTKSIAVMGMTAALSVILQAVGAVIVLVPGTITFRADAMVRFPFGAIFGMPAVWGVGLANLLGDALAGTLGPGSIGGAVISWWMPYLFYRLMRQPEERNMIKGSAWFKYYAISLLWCLIGSFYLCSSFQWLRLLPTEVIWVGVFPAVIVTTFIGGLAGPLVARIVGPAADKYGLSLDKMRFEVESEYNS</sequence>
<keyword evidence="1" id="KW-1133">Transmembrane helix</keyword>
<evidence type="ECO:0008006" key="4">
    <source>
        <dbReference type="Google" id="ProtNLM"/>
    </source>
</evidence>
<evidence type="ECO:0000256" key="1">
    <source>
        <dbReference type="SAM" id="Phobius"/>
    </source>
</evidence>
<evidence type="ECO:0000313" key="2">
    <source>
        <dbReference type="EMBL" id="SMB89769.1"/>
    </source>
</evidence>
<keyword evidence="1" id="KW-0812">Transmembrane</keyword>
<dbReference type="RefSeq" id="WP_084663185.1">
    <property type="nucleotide sequence ID" value="NZ_LT838272.1"/>
</dbReference>
<feature type="transmembrane region" description="Helical" evidence="1">
    <location>
        <begin position="26"/>
        <end position="48"/>
    </location>
</feature>
<evidence type="ECO:0000313" key="3">
    <source>
        <dbReference type="Proteomes" id="UP000192569"/>
    </source>
</evidence>
<protein>
    <recommendedName>
        <fullName evidence="4">Energy-coupling factor transport system substrate-specific component</fullName>
    </recommendedName>
</protein>
<feature type="transmembrane region" description="Helical" evidence="1">
    <location>
        <begin position="68"/>
        <end position="91"/>
    </location>
</feature>
<accession>A0A1W1V8L1</accession>
<dbReference type="Gene3D" id="1.10.1760.20">
    <property type="match status" value="1"/>
</dbReference>
<gene>
    <name evidence="2" type="ORF">SAMN00808754_0208</name>
</gene>
<feature type="transmembrane region" description="Helical" evidence="1">
    <location>
        <begin position="201"/>
        <end position="225"/>
    </location>
</feature>
<feature type="transmembrane region" description="Helical" evidence="1">
    <location>
        <begin position="103"/>
        <end position="122"/>
    </location>
</feature>
<name>A0A1W1V8L1_9FIRM</name>
<keyword evidence="3" id="KW-1185">Reference proteome</keyword>
<feature type="transmembrane region" description="Helical" evidence="1">
    <location>
        <begin position="128"/>
        <end position="151"/>
    </location>
</feature>
<dbReference type="EMBL" id="LT838272">
    <property type="protein sequence ID" value="SMB89769.1"/>
    <property type="molecule type" value="Genomic_DNA"/>
</dbReference>
<organism evidence="2 3">
    <name type="scientific">Thermanaeromonas toyohensis ToBE</name>
    <dbReference type="NCBI Taxonomy" id="698762"/>
    <lineage>
        <taxon>Bacteria</taxon>
        <taxon>Bacillati</taxon>
        <taxon>Bacillota</taxon>
        <taxon>Clostridia</taxon>
        <taxon>Neomoorellales</taxon>
        <taxon>Neomoorellaceae</taxon>
        <taxon>Thermanaeromonas</taxon>
    </lineage>
</organism>
<reference evidence="2 3" key="1">
    <citation type="submission" date="2017-04" db="EMBL/GenBank/DDBJ databases">
        <authorList>
            <person name="Afonso C.L."/>
            <person name="Miller P.J."/>
            <person name="Scott M.A."/>
            <person name="Spackman E."/>
            <person name="Goraichik I."/>
            <person name="Dimitrov K.M."/>
            <person name="Suarez D.L."/>
            <person name="Swayne D.E."/>
        </authorList>
    </citation>
    <scope>NUCLEOTIDE SEQUENCE [LARGE SCALE GENOMIC DNA]</scope>
    <source>
        <strain evidence="2 3">ToBE</strain>
    </source>
</reference>
<dbReference type="STRING" id="698762.SAMN00808754_0208"/>
<feature type="transmembrane region" description="Helical" evidence="1">
    <location>
        <begin position="172"/>
        <end position="195"/>
    </location>
</feature>
<proteinExistence type="predicted"/>
<dbReference type="Proteomes" id="UP000192569">
    <property type="component" value="Chromosome I"/>
</dbReference>